<evidence type="ECO:0000256" key="6">
    <source>
        <dbReference type="ARBA" id="ARBA00038076"/>
    </source>
</evidence>
<feature type="transmembrane region" description="Helical" evidence="7">
    <location>
        <begin position="789"/>
        <end position="808"/>
    </location>
</feature>
<dbReference type="Pfam" id="PF02687">
    <property type="entry name" value="FtsX"/>
    <property type="match status" value="2"/>
</dbReference>
<sequence>MRSYKQLTWKYLKASKKRTALTILGITLSISLISAIGLFLFWIQQAEIEETKQTKGAYHVMFTKLDSDTVNKVIHNPNVSRYGFFTIGETMSINEKVMVTEYIATNRALELLPTHVKKGRLPKNETEAALEEWLLKQIDPQATVGSRITLQHKQYTVSGILGNDVENQISNKGILLSKTNKIDETKASLLVEISEKADLEKTVNELKKLSDDRYVQLNTKLLILQGAGGDNEQAIGLYAAVAIIIGIVVISTIAIIYNSFQIGIVERIKQFGLLRAIGATPKQIRAVVIREATFLSLIGIPLGLLCGLVAIYGIFFASKLIANEALFATPPIISRNILLLSAAIGLTSIYFSAWLPARFAGSISPLAAISSRALIVKERIKKRKNRWISKWLGFEGMLAAKNMKRDRKRYRITVFSITISVMLFIVFKSFMDMAFTISEHPNESRNIHFSIVKDTPEAKGTAASISAALRALPTVDKVYEAYESHDFYAIIDKESELKAVQPFEGIYQPIDWPDGEKIMVEATINIYDSESLKAARRYLEAGNIDEQQLTKENVVIVIKNNEFYNDKTKKFYNGPIAHLQPGDEIYLEKDVGQRAPVSYKDAMQKVKVAAVVEDDPFHFRSSNPSRLKLITTKTVAERLLSQQKLQPVQWNIKLKTAESEKEAEKQIEAVIRPYPSVMLINHIDTNRKAKSSILMLQILVYGFIIVVSFIGSVNIINTLTTNILLRKRELASLQAIGLTNKGLKKMIVLEGVMYGTMGTLYGSIIGCGLSYLMYMFFIDVKQFSWQPPWTAMLIAGAAAVVIAYLSVLPPLARMKKEHLIEAIREEY</sequence>
<feature type="transmembrane region" description="Helical" evidence="7">
    <location>
        <begin position="746"/>
        <end position="777"/>
    </location>
</feature>
<feature type="transmembrane region" description="Helical" evidence="7">
    <location>
        <begin position="292"/>
        <end position="317"/>
    </location>
</feature>
<evidence type="ECO:0000313" key="11">
    <source>
        <dbReference type="Proteomes" id="UP001297580"/>
    </source>
</evidence>
<feature type="domain" description="ABC3 transporter permease C-terminal" evidence="8">
    <location>
        <begin position="243"/>
        <end position="365"/>
    </location>
</feature>
<feature type="domain" description="MacB-like periplasmic core" evidence="9">
    <location>
        <begin position="19"/>
        <end position="208"/>
    </location>
</feature>
<evidence type="ECO:0000256" key="1">
    <source>
        <dbReference type="ARBA" id="ARBA00004651"/>
    </source>
</evidence>
<feature type="transmembrane region" description="Helical" evidence="7">
    <location>
        <begin position="235"/>
        <end position="260"/>
    </location>
</feature>
<comment type="subcellular location">
    <subcellularLocation>
        <location evidence="1">Cell membrane</location>
        <topology evidence="1">Multi-pass membrane protein</topology>
    </subcellularLocation>
</comment>
<protein>
    <submittedName>
        <fullName evidence="10">ABC transporter permease</fullName>
    </submittedName>
</protein>
<name>A0ABY9QCK1_GEOTD</name>
<evidence type="ECO:0000259" key="8">
    <source>
        <dbReference type="Pfam" id="PF02687"/>
    </source>
</evidence>
<keyword evidence="3 7" id="KW-0812">Transmembrane</keyword>
<dbReference type="Pfam" id="PF12704">
    <property type="entry name" value="MacB_PCD"/>
    <property type="match status" value="1"/>
</dbReference>
<keyword evidence="11" id="KW-1185">Reference proteome</keyword>
<accession>A0ABY9QCK1</accession>
<keyword evidence="4 7" id="KW-1133">Transmembrane helix</keyword>
<feature type="transmembrane region" description="Helical" evidence="7">
    <location>
        <begin position="337"/>
        <end position="355"/>
    </location>
</feature>
<comment type="similarity">
    <text evidence="6">Belongs to the ABC-4 integral membrane protein family.</text>
</comment>
<dbReference type="RefSeq" id="WP_236934165.1">
    <property type="nucleotide sequence ID" value="NZ_CP133461.1"/>
</dbReference>
<feature type="transmembrane region" description="Helical" evidence="7">
    <location>
        <begin position="698"/>
        <end position="725"/>
    </location>
</feature>
<evidence type="ECO:0000256" key="4">
    <source>
        <dbReference type="ARBA" id="ARBA00022989"/>
    </source>
</evidence>
<evidence type="ECO:0000313" key="10">
    <source>
        <dbReference type="EMBL" id="WMV76642.1"/>
    </source>
</evidence>
<feature type="domain" description="ABC3 transporter permease C-terminal" evidence="8">
    <location>
        <begin position="703"/>
        <end position="817"/>
    </location>
</feature>
<keyword evidence="2" id="KW-1003">Cell membrane</keyword>
<dbReference type="InterPro" id="IPR050250">
    <property type="entry name" value="Macrolide_Exporter_MacB"/>
</dbReference>
<evidence type="ECO:0000256" key="3">
    <source>
        <dbReference type="ARBA" id="ARBA00022692"/>
    </source>
</evidence>
<feature type="transmembrane region" description="Helical" evidence="7">
    <location>
        <begin position="412"/>
        <end position="431"/>
    </location>
</feature>
<dbReference type="PANTHER" id="PTHR30572:SF4">
    <property type="entry name" value="ABC TRANSPORTER PERMEASE YTRF"/>
    <property type="match status" value="1"/>
</dbReference>
<evidence type="ECO:0000256" key="5">
    <source>
        <dbReference type="ARBA" id="ARBA00023136"/>
    </source>
</evidence>
<dbReference type="PANTHER" id="PTHR30572">
    <property type="entry name" value="MEMBRANE COMPONENT OF TRANSPORTER-RELATED"/>
    <property type="match status" value="1"/>
</dbReference>
<dbReference type="InterPro" id="IPR003838">
    <property type="entry name" value="ABC3_permease_C"/>
</dbReference>
<dbReference type="Proteomes" id="UP001297580">
    <property type="component" value="Chromosome"/>
</dbReference>
<dbReference type="InterPro" id="IPR025857">
    <property type="entry name" value="MacB_PCD"/>
</dbReference>
<evidence type="ECO:0000259" key="9">
    <source>
        <dbReference type="Pfam" id="PF12704"/>
    </source>
</evidence>
<reference evidence="10 11" key="1">
    <citation type="submission" date="2023-08" db="EMBL/GenBank/DDBJ databases">
        <title>Complete genome sequence of Geobacillus thermodenitrificans K1041, a genetically tractable strain representative of the genus Geobacillus.</title>
        <authorList>
            <person name="Kani S."/>
            <person name="Suzuki H."/>
        </authorList>
    </citation>
    <scope>NUCLEOTIDE SEQUENCE [LARGE SCALE GENOMIC DNA]</scope>
    <source>
        <strain evidence="10 11">K1041</strain>
    </source>
</reference>
<gene>
    <name evidence="10" type="ORF">HSX42_02125</name>
</gene>
<evidence type="ECO:0000256" key="2">
    <source>
        <dbReference type="ARBA" id="ARBA00022475"/>
    </source>
</evidence>
<organism evidence="10 11">
    <name type="scientific">Geobacillus thermodenitrificans</name>
    <dbReference type="NCBI Taxonomy" id="33940"/>
    <lineage>
        <taxon>Bacteria</taxon>
        <taxon>Bacillati</taxon>
        <taxon>Bacillota</taxon>
        <taxon>Bacilli</taxon>
        <taxon>Bacillales</taxon>
        <taxon>Anoxybacillaceae</taxon>
        <taxon>Geobacillus</taxon>
    </lineage>
</organism>
<evidence type="ECO:0000256" key="7">
    <source>
        <dbReference type="SAM" id="Phobius"/>
    </source>
</evidence>
<keyword evidence="5 7" id="KW-0472">Membrane</keyword>
<dbReference type="EMBL" id="CP133461">
    <property type="protein sequence ID" value="WMV76642.1"/>
    <property type="molecule type" value="Genomic_DNA"/>
</dbReference>
<feature type="transmembrane region" description="Helical" evidence="7">
    <location>
        <begin position="21"/>
        <end position="43"/>
    </location>
</feature>
<proteinExistence type="inferred from homology"/>